<keyword evidence="4 9" id="KW-0997">Cell inner membrane</keyword>
<evidence type="ECO:0000259" key="10">
    <source>
        <dbReference type="Pfam" id="PF04290"/>
    </source>
</evidence>
<dbReference type="AlphaFoldDB" id="A0A948WZ79"/>
<keyword evidence="5 9" id="KW-0812">Transmembrane</keyword>
<comment type="subunit">
    <text evidence="9">The complex comprises the extracytoplasmic solute receptor protein and the two transmembrane proteins.</text>
</comment>
<keyword evidence="7 9" id="KW-0472">Membrane</keyword>
<comment type="similarity">
    <text evidence="8 9">Belongs to the TRAP transporter small permease family.</text>
</comment>
<evidence type="ECO:0000256" key="2">
    <source>
        <dbReference type="ARBA" id="ARBA00022448"/>
    </source>
</evidence>
<comment type="function">
    <text evidence="9">Part of the tripartite ATP-independent periplasmic (TRAP) transport system.</text>
</comment>
<evidence type="ECO:0000256" key="3">
    <source>
        <dbReference type="ARBA" id="ARBA00022475"/>
    </source>
</evidence>
<dbReference type="Proteomes" id="UP000733611">
    <property type="component" value="Unassembled WGS sequence"/>
</dbReference>
<evidence type="ECO:0000256" key="9">
    <source>
        <dbReference type="RuleBase" id="RU369079"/>
    </source>
</evidence>
<name>A0A948WZ79_9GAMM</name>
<accession>A0A948WZ79</accession>
<feature type="transmembrane region" description="Helical" evidence="9">
    <location>
        <begin position="12"/>
        <end position="32"/>
    </location>
</feature>
<dbReference type="EMBL" id="JAHLFE010000058">
    <property type="protein sequence ID" value="MBU3843854.1"/>
    <property type="molecule type" value="Genomic_DNA"/>
</dbReference>
<feature type="transmembrane region" description="Helical" evidence="9">
    <location>
        <begin position="128"/>
        <end position="146"/>
    </location>
</feature>
<dbReference type="PANTHER" id="PTHR35011:SF2">
    <property type="entry name" value="2,3-DIKETO-L-GULONATE TRAP TRANSPORTER SMALL PERMEASE PROTEIN YIAM"/>
    <property type="match status" value="1"/>
</dbReference>
<gene>
    <name evidence="11" type="ORF">H9847_03130</name>
</gene>
<keyword evidence="2 9" id="KW-0813">Transport</keyword>
<evidence type="ECO:0000313" key="11">
    <source>
        <dbReference type="EMBL" id="MBU3843854.1"/>
    </source>
</evidence>
<feature type="domain" description="Tripartite ATP-independent periplasmic transporters DctQ component" evidence="10">
    <location>
        <begin position="23"/>
        <end position="152"/>
    </location>
</feature>
<keyword evidence="6 9" id="KW-1133">Transmembrane helix</keyword>
<comment type="subcellular location">
    <subcellularLocation>
        <location evidence="1 9">Cell inner membrane</location>
        <topology evidence="1 9">Multi-pass membrane protein</topology>
    </subcellularLocation>
</comment>
<evidence type="ECO:0000256" key="8">
    <source>
        <dbReference type="ARBA" id="ARBA00038436"/>
    </source>
</evidence>
<evidence type="ECO:0000256" key="4">
    <source>
        <dbReference type="ARBA" id="ARBA00022519"/>
    </source>
</evidence>
<dbReference type="InterPro" id="IPR007387">
    <property type="entry name" value="TRAP_DctQ"/>
</dbReference>
<reference evidence="11" key="2">
    <citation type="submission" date="2021-04" db="EMBL/GenBank/DDBJ databases">
        <authorList>
            <person name="Gilroy R."/>
        </authorList>
    </citation>
    <scope>NUCLEOTIDE SEQUENCE</scope>
    <source>
        <strain evidence="11">378</strain>
    </source>
</reference>
<protein>
    <recommendedName>
        <fullName evidence="9">TRAP transporter small permease protein</fullName>
    </recommendedName>
</protein>
<sequence length="171" mass="19131">MQGLRKILDKTIMTFCVFLFMMMTVVGTYQIVTRYFFNSPSTISEELITYSFTWLSILSAACVFGQRGHLCMAFVYNKFTGAKRVFLDMFSEILVMVTAVFLLIYGGAIMTAQNMSQLTASLGVSMGLMYAVLPISGVIILIYGLLNLADMVKKLKDPNLDQYGLNAEDNE</sequence>
<feature type="transmembrane region" description="Helical" evidence="9">
    <location>
        <begin position="85"/>
        <end position="108"/>
    </location>
</feature>
<dbReference type="PANTHER" id="PTHR35011">
    <property type="entry name" value="2,3-DIKETO-L-GULONATE TRAP TRANSPORTER SMALL PERMEASE PROTEIN YIAM"/>
    <property type="match status" value="1"/>
</dbReference>
<dbReference type="GO" id="GO:0005886">
    <property type="term" value="C:plasma membrane"/>
    <property type="evidence" value="ECO:0007669"/>
    <property type="project" value="UniProtKB-SubCell"/>
</dbReference>
<dbReference type="GO" id="GO:0022857">
    <property type="term" value="F:transmembrane transporter activity"/>
    <property type="evidence" value="ECO:0007669"/>
    <property type="project" value="UniProtKB-UniRule"/>
</dbReference>
<proteinExistence type="inferred from homology"/>
<dbReference type="GO" id="GO:0015740">
    <property type="term" value="P:C4-dicarboxylate transport"/>
    <property type="evidence" value="ECO:0007669"/>
    <property type="project" value="TreeGrafter"/>
</dbReference>
<evidence type="ECO:0000256" key="1">
    <source>
        <dbReference type="ARBA" id="ARBA00004429"/>
    </source>
</evidence>
<reference evidence="11" key="1">
    <citation type="journal article" date="2021" name="PeerJ">
        <title>Extensive microbial diversity within the chicken gut microbiome revealed by metagenomics and culture.</title>
        <authorList>
            <person name="Gilroy R."/>
            <person name="Ravi A."/>
            <person name="Getino M."/>
            <person name="Pursley I."/>
            <person name="Horton D.L."/>
            <person name="Alikhan N.F."/>
            <person name="Baker D."/>
            <person name="Gharbi K."/>
            <person name="Hall N."/>
            <person name="Watson M."/>
            <person name="Adriaenssens E.M."/>
            <person name="Foster-Nyarko E."/>
            <person name="Jarju S."/>
            <person name="Secka A."/>
            <person name="Antonio M."/>
            <person name="Oren A."/>
            <person name="Chaudhuri R.R."/>
            <person name="La Ragione R."/>
            <person name="Hildebrand F."/>
            <person name="Pallen M.J."/>
        </authorList>
    </citation>
    <scope>NUCLEOTIDE SEQUENCE</scope>
    <source>
        <strain evidence="11">378</strain>
    </source>
</reference>
<organism evidence="11 12">
    <name type="scientific">Candidatus Anaerobiospirillum pullicola</name>
    <dbReference type="NCBI Taxonomy" id="2838451"/>
    <lineage>
        <taxon>Bacteria</taxon>
        <taxon>Pseudomonadati</taxon>
        <taxon>Pseudomonadota</taxon>
        <taxon>Gammaproteobacteria</taxon>
        <taxon>Aeromonadales</taxon>
        <taxon>Succinivibrionaceae</taxon>
        <taxon>Anaerobiospirillum</taxon>
    </lineage>
</organism>
<comment type="caution">
    <text evidence="11">The sequence shown here is derived from an EMBL/GenBank/DDBJ whole genome shotgun (WGS) entry which is preliminary data.</text>
</comment>
<evidence type="ECO:0000256" key="6">
    <source>
        <dbReference type="ARBA" id="ARBA00022989"/>
    </source>
</evidence>
<evidence type="ECO:0000256" key="7">
    <source>
        <dbReference type="ARBA" id="ARBA00023136"/>
    </source>
</evidence>
<evidence type="ECO:0000313" key="12">
    <source>
        <dbReference type="Proteomes" id="UP000733611"/>
    </source>
</evidence>
<keyword evidence="3" id="KW-1003">Cell membrane</keyword>
<dbReference type="InterPro" id="IPR055348">
    <property type="entry name" value="DctQ"/>
</dbReference>
<feature type="transmembrane region" description="Helical" evidence="9">
    <location>
        <begin position="47"/>
        <end position="64"/>
    </location>
</feature>
<evidence type="ECO:0000256" key="5">
    <source>
        <dbReference type="ARBA" id="ARBA00022692"/>
    </source>
</evidence>
<dbReference type="Pfam" id="PF04290">
    <property type="entry name" value="DctQ"/>
    <property type="match status" value="1"/>
</dbReference>